<keyword evidence="5 10" id="KW-0472">Membrane</keyword>
<dbReference type="EMBL" id="CAVNYO010000419">
    <property type="protein sequence ID" value="CAK5277237.1"/>
    <property type="molecule type" value="Genomic_DNA"/>
</dbReference>
<comment type="similarity">
    <text evidence="10">Belongs to the DHHC palmitoyltransferase family.</text>
</comment>
<comment type="catalytic activity">
    <reaction evidence="9 10">
        <text>L-cysteinyl-[protein] + hexadecanoyl-CoA = S-hexadecanoyl-L-cysteinyl-[protein] + CoA</text>
        <dbReference type="Rhea" id="RHEA:36683"/>
        <dbReference type="Rhea" id="RHEA-COMP:10131"/>
        <dbReference type="Rhea" id="RHEA-COMP:11032"/>
        <dbReference type="ChEBI" id="CHEBI:29950"/>
        <dbReference type="ChEBI" id="CHEBI:57287"/>
        <dbReference type="ChEBI" id="CHEBI:57379"/>
        <dbReference type="ChEBI" id="CHEBI:74151"/>
        <dbReference type="EC" id="2.3.1.225"/>
    </reaction>
</comment>
<feature type="domain" description="Palmitoyltransferase DHHC" evidence="12">
    <location>
        <begin position="223"/>
        <end position="345"/>
    </location>
</feature>
<evidence type="ECO:0000313" key="13">
    <source>
        <dbReference type="EMBL" id="CAK5277237.1"/>
    </source>
</evidence>
<dbReference type="InterPro" id="IPR039859">
    <property type="entry name" value="PFA4/ZDH16/20/ERF2-like"/>
</dbReference>
<evidence type="ECO:0000256" key="1">
    <source>
        <dbReference type="ARBA" id="ARBA00004141"/>
    </source>
</evidence>
<feature type="region of interest" description="Disordered" evidence="11">
    <location>
        <begin position="1"/>
        <end position="21"/>
    </location>
</feature>
<evidence type="ECO:0000256" key="8">
    <source>
        <dbReference type="ARBA" id="ARBA00023315"/>
    </source>
</evidence>
<dbReference type="GO" id="GO:0016020">
    <property type="term" value="C:membrane"/>
    <property type="evidence" value="ECO:0007669"/>
    <property type="project" value="UniProtKB-SubCell"/>
</dbReference>
<evidence type="ECO:0000256" key="2">
    <source>
        <dbReference type="ARBA" id="ARBA00022679"/>
    </source>
</evidence>
<feature type="transmembrane region" description="Helical" evidence="10">
    <location>
        <begin position="270"/>
        <end position="296"/>
    </location>
</feature>
<evidence type="ECO:0000256" key="9">
    <source>
        <dbReference type="ARBA" id="ARBA00048048"/>
    </source>
</evidence>
<comment type="domain">
    <text evidence="10">The DHHC domain is required for palmitoyltransferase activity.</text>
</comment>
<keyword evidence="8 10" id="KW-0012">Acyltransferase</keyword>
<feature type="transmembrane region" description="Helical" evidence="10">
    <location>
        <begin position="140"/>
        <end position="157"/>
    </location>
</feature>
<dbReference type="AlphaFoldDB" id="A0AAD2HJX7"/>
<dbReference type="GO" id="GO:0019706">
    <property type="term" value="F:protein-cysteine S-palmitoyltransferase activity"/>
    <property type="evidence" value="ECO:0007669"/>
    <property type="project" value="UniProtKB-EC"/>
</dbReference>
<evidence type="ECO:0000256" key="7">
    <source>
        <dbReference type="ARBA" id="ARBA00023288"/>
    </source>
</evidence>
<dbReference type="PROSITE" id="PS50216">
    <property type="entry name" value="DHHC"/>
    <property type="match status" value="1"/>
</dbReference>
<keyword evidence="7" id="KW-0449">Lipoprotein</keyword>
<dbReference type="InterPro" id="IPR001594">
    <property type="entry name" value="Palmitoyltrfase_DHHC"/>
</dbReference>
<keyword evidence="4 10" id="KW-1133">Transmembrane helix</keyword>
<proteinExistence type="inferred from homology"/>
<evidence type="ECO:0000256" key="10">
    <source>
        <dbReference type="RuleBase" id="RU079119"/>
    </source>
</evidence>
<protein>
    <recommendedName>
        <fullName evidence="10">Palmitoyltransferase</fullName>
        <ecNumber evidence="10">2.3.1.225</ecNumber>
    </recommendedName>
</protein>
<accession>A0AAD2HJX7</accession>
<keyword evidence="6" id="KW-0564">Palmitate</keyword>
<evidence type="ECO:0000256" key="11">
    <source>
        <dbReference type="SAM" id="MobiDB-lite"/>
    </source>
</evidence>
<evidence type="ECO:0000313" key="14">
    <source>
        <dbReference type="Proteomes" id="UP001295794"/>
    </source>
</evidence>
<evidence type="ECO:0000256" key="4">
    <source>
        <dbReference type="ARBA" id="ARBA00022989"/>
    </source>
</evidence>
<sequence length="452" mass="51003">MTDKLLHTEDRDARRISHQDETGVQISRIQTLAAKVPATPAGQLQAFTDAATQPHPLYPQALPRSCPLIKFGLPHPMTSRSSFNPTETIALQSPTYSVDYSPKLGPSRDPEAPTKRWYHYVPLCCEKASEPKILYLPRPGAILLITAPLPSWLYVLVNYHLQTLHRPDLVVIHVLATSTLLFMIFSALIVCVARDPGPVTFELQEDESMESLINSRDEFSGPGKWCRKCWGPKPERTHHCSICGRCVLKMDHHCPWLGGKCIGHRTYPAFLHFLLCITLIGSYMSVVCAFTAWHSISNPYAVDDVMPLHALFVALYALVFALVIGSFYFYHLYLIIINQTTIENLSPFLILRDLPPLPGTGHDLSDPPLEPELSRAQRFIVRNAHGYIHLYDIGWRNNLWQVFGWNRPYGWVIRLWCGGSAPGDGRSFPRNPKSEELLGRLATELVKAGDHR</sequence>
<gene>
    <name evidence="13" type="ORF">MYCIT1_LOCUS26117</name>
</gene>
<dbReference type="PANTHER" id="PTHR12246">
    <property type="entry name" value="PALMITOYLTRANSFERASE ZDHHC16"/>
    <property type="match status" value="1"/>
</dbReference>
<organism evidence="13 14">
    <name type="scientific">Mycena citricolor</name>
    <dbReference type="NCBI Taxonomy" id="2018698"/>
    <lineage>
        <taxon>Eukaryota</taxon>
        <taxon>Fungi</taxon>
        <taxon>Dikarya</taxon>
        <taxon>Basidiomycota</taxon>
        <taxon>Agaricomycotina</taxon>
        <taxon>Agaricomycetes</taxon>
        <taxon>Agaricomycetidae</taxon>
        <taxon>Agaricales</taxon>
        <taxon>Marasmiineae</taxon>
        <taxon>Mycenaceae</taxon>
        <taxon>Mycena</taxon>
    </lineage>
</organism>
<name>A0AAD2HJX7_9AGAR</name>
<evidence type="ECO:0000259" key="12">
    <source>
        <dbReference type="Pfam" id="PF01529"/>
    </source>
</evidence>
<feature type="transmembrane region" description="Helical" evidence="10">
    <location>
        <begin position="169"/>
        <end position="193"/>
    </location>
</feature>
<reference evidence="13" key="1">
    <citation type="submission" date="2023-11" db="EMBL/GenBank/DDBJ databases">
        <authorList>
            <person name="De Vega J J."/>
            <person name="De Vega J J."/>
        </authorList>
    </citation>
    <scope>NUCLEOTIDE SEQUENCE</scope>
</reference>
<feature type="transmembrane region" description="Helical" evidence="10">
    <location>
        <begin position="308"/>
        <end position="330"/>
    </location>
</feature>
<keyword evidence="2 10" id="KW-0808">Transferase</keyword>
<comment type="subcellular location">
    <subcellularLocation>
        <location evidence="1">Membrane</location>
        <topology evidence="1">Multi-pass membrane protein</topology>
    </subcellularLocation>
</comment>
<keyword evidence="14" id="KW-1185">Reference proteome</keyword>
<dbReference type="Proteomes" id="UP001295794">
    <property type="component" value="Unassembled WGS sequence"/>
</dbReference>
<keyword evidence="3 10" id="KW-0812">Transmembrane</keyword>
<comment type="caution">
    <text evidence="13">The sequence shown here is derived from an EMBL/GenBank/DDBJ whole genome shotgun (WGS) entry which is preliminary data.</text>
</comment>
<dbReference type="Pfam" id="PF01529">
    <property type="entry name" value="DHHC"/>
    <property type="match status" value="1"/>
</dbReference>
<dbReference type="EC" id="2.3.1.225" evidence="10"/>
<evidence type="ECO:0000256" key="5">
    <source>
        <dbReference type="ARBA" id="ARBA00023136"/>
    </source>
</evidence>
<evidence type="ECO:0000256" key="6">
    <source>
        <dbReference type="ARBA" id="ARBA00023139"/>
    </source>
</evidence>
<evidence type="ECO:0000256" key="3">
    <source>
        <dbReference type="ARBA" id="ARBA00022692"/>
    </source>
</evidence>